<feature type="compositionally biased region" description="Pro residues" evidence="1">
    <location>
        <begin position="237"/>
        <end position="246"/>
    </location>
</feature>
<protein>
    <submittedName>
        <fullName evidence="2">Uncharacterized protein</fullName>
    </submittedName>
</protein>
<proteinExistence type="predicted"/>
<evidence type="ECO:0000313" key="3">
    <source>
        <dbReference type="Proteomes" id="UP000664940"/>
    </source>
</evidence>
<sequence>MCVHVCACVQEQVAAAVSGLPRRPGPLFVPVGSAAAPWCSPVSGGPPATVSSGSPTTGGLEAARGPQRDPPTKSLPWPTWSGATSPPSLCTLGCSTHSRGLGASFLASGSPRRRNRVSSFPAPRDRGQCPQGRPFPWSEGTRLLQFSQGSSGSVAAGAPSSSDPLAPGAAPGTETLPIGDVCPTPGGRGPESREAGAPVSGWKGVPVICRTGWWFCAGHTAPRGPGAASLQLAGLDPPHPFPPSLPPSWASG</sequence>
<comment type="caution">
    <text evidence="2">The sequence shown here is derived from an EMBL/GenBank/DDBJ whole genome shotgun (WGS) entry which is preliminary data.</text>
</comment>
<evidence type="ECO:0000256" key="1">
    <source>
        <dbReference type="SAM" id="MobiDB-lite"/>
    </source>
</evidence>
<dbReference type="AlphaFoldDB" id="A0A833Y3K7"/>
<reference evidence="2 3" key="1">
    <citation type="journal article" date="2020" name="Nature">
        <title>Six reference-quality genomes reveal evolution of bat adaptations.</title>
        <authorList>
            <person name="Jebb D."/>
            <person name="Huang Z."/>
            <person name="Pippel M."/>
            <person name="Hughes G.M."/>
            <person name="Lavrichenko K."/>
            <person name="Devanna P."/>
            <person name="Winkler S."/>
            <person name="Jermiin L.S."/>
            <person name="Skirmuntt E.C."/>
            <person name="Katzourakis A."/>
            <person name="Burkitt-Gray L."/>
            <person name="Ray D.A."/>
            <person name="Sullivan K.A.M."/>
            <person name="Roscito J.G."/>
            <person name="Kirilenko B.M."/>
            <person name="Davalos L.M."/>
            <person name="Corthals A.P."/>
            <person name="Power M.L."/>
            <person name="Jones G."/>
            <person name="Ransome R.D."/>
            <person name="Dechmann D.K.N."/>
            <person name="Locatelli A.G."/>
            <person name="Puechmaille S.J."/>
            <person name="Fedrigo O."/>
            <person name="Jarvis E.D."/>
            <person name="Hiller M."/>
            <person name="Vernes S.C."/>
            <person name="Myers E.W."/>
            <person name="Teeling E.C."/>
        </authorList>
    </citation>
    <scope>NUCLEOTIDE SEQUENCE [LARGE SCALE GENOMIC DNA]</scope>
    <source>
        <strain evidence="2">Bat1K_MPI-CBG_1</strain>
    </source>
</reference>
<accession>A0A833Y3K7</accession>
<organism evidence="2 3">
    <name type="scientific">Phyllostomus discolor</name>
    <name type="common">pale spear-nosed bat</name>
    <dbReference type="NCBI Taxonomy" id="89673"/>
    <lineage>
        <taxon>Eukaryota</taxon>
        <taxon>Metazoa</taxon>
        <taxon>Chordata</taxon>
        <taxon>Craniata</taxon>
        <taxon>Vertebrata</taxon>
        <taxon>Euteleostomi</taxon>
        <taxon>Mammalia</taxon>
        <taxon>Eutheria</taxon>
        <taxon>Laurasiatheria</taxon>
        <taxon>Chiroptera</taxon>
        <taxon>Yangochiroptera</taxon>
        <taxon>Phyllostomidae</taxon>
        <taxon>Phyllostominae</taxon>
        <taxon>Phyllostomus</taxon>
    </lineage>
</organism>
<feature type="region of interest" description="Disordered" evidence="1">
    <location>
        <begin position="228"/>
        <end position="252"/>
    </location>
</feature>
<name>A0A833Y3K7_9CHIR</name>
<feature type="region of interest" description="Disordered" evidence="1">
    <location>
        <begin position="43"/>
        <end position="81"/>
    </location>
</feature>
<gene>
    <name evidence="2" type="ORF">HJG60_009624</name>
</gene>
<dbReference type="EMBL" id="JABVXQ010000016">
    <property type="protein sequence ID" value="KAF6073503.1"/>
    <property type="molecule type" value="Genomic_DNA"/>
</dbReference>
<dbReference type="Proteomes" id="UP000664940">
    <property type="component" value="Unassembled WGS sequence"/>
</dbReference>
<feature type="compositionally biased region" description="Low complexity" evidence="1">
    <location>
        <begin position="147"/>
        <end position="162"/>
    </location>
</feature>
<feature type="region of interest" description="Disordered" evidence="1">
    <location>
        <begin position="104"/>
        <end position="199"/>
    </location>
</feature>
<evidence type="ECO:0000313" key="2">
    <source>
        <dbReference type="EMBL" id="KAF6073503.1"/>
    </source>
</evidence>